<evidence type="ECO:0000313" key="1">
    <source>
        <dbReference type="EMBL" id="GHB98353.1"/>
    </source>
</evidence>
<dbReference type="EMBL" id="BMXG01000006">
    <property type="protein sequence ID" value="GHB98353.1"/>
    <property type="molecule type" value="Genomic_DNA"/>
</dbReference>
<protein>
    <submittedName>
        <fullName evidence="1">Uncharacterized protein</fullName>
    </submittedName>
</protein>
<evidence type="ECO:0000313" key="2">
    <source>
        <dbReference type="Proteomes" id="UP000642829"/>
    </source>
</evidence>
<proteinExistence type="predicted"/>
<reference evidence="1" key="2">
    <citation type="submission" date="2020-09" db="EMBL/GenBank/DDBJ databases">
        <authorList>
            <person name="Sun Q."/>
            <person name="Kim S."/>
        </authorList>
    </citation>
    <scope>NUCLEOTIDE SEQUENCE</scope>
    <source>
        <strain evidence="1">KCTC 12870</strain>
    </source>
</reference>
<name>A0A8J3GCG5_9BACT</name>
<keyword evidence="2" id="KW-1185">Reference proteome</keyword>
<accession>A0A8J3GCG5</accession>
<dbReference type="AlphaFoldDB" id="A0A8J3GCG5"/>
<organism evidence="1 2">
    <name type="scientific">Cerasicoccus arenae</name>
    <dbReference type="NCBI Taxonomy" id="424488"/>
    <lineage>
        <taxon>Bacteria</taxon>
        <taxon>Pseudomonadati</taxon>
        <taxon>Verrucomicrobiota</taxon>
        <taxon>Opitutia</taxon>
        <taxon>Puniceicoccales</taxon>
        <taxon>Cerasicoccaceae</taxon>
        <taxon>Cerasicoccus</taxon>
    </lineage>
</organism>
<comment type="caution">
    <text evidence="1">The sequence shown here is derived from an EMBL/GenBank/DDBJ whole genome shotgun (WGS) entry which is preliminary data.</text>
</comment>
<dbReference type="Proteomes" id="UP000642829">
    <property type="component" value="Unassembled WGS sequence"/>
</dbReference>
<dbReference type="RefSeq" id="WP_189513153.1">
    <property type="nucleotide sequence ID" value="NZ_BMXG01000006.1"/>
</dbReference>
<gene>
    <name evidence="1" type="ORF">GCM10007047_13040</name>
</gene>
<reference evidence="1" key="1">
    <citation type="journal article" date="2014" name="Int. J. Syst. Evol. Microbiol.">
        <title>Complete genome sequence of Corynebacterium casei LMG S-19264T (=DSM 44701T), isolated from a smear-ripened cheese.</title>
        <authorList>
            <consortium name="US DOE Joint Genome Institute (JGI-PGF)"/>
            <person name="Walter F."/>
            <person name="Albersmeier A."/>
            <person name="Kalinowski J."/>
            <person name="Ruckert C."/>
        </authorList>
    </citation>
    <scope>NUCLEOTIDE SEQUENCE</scope>
    <source>
        <strain evidence="1">KCTC 12870</strain>
    </source>
</reference>
<sequence>MYTRGISIRYLSGVREAFEYKIFSGSKGYSRRFFFDYGKRSLNTVIPYLENVEEWLGLIIPSDRERYLLNLERADEVDHLVTAYRINLNGAPEQWVVDYGRCDEELDSLVSGTILILDTLDDAARLMKRFIV</sequence>